<sequence length="145" mass="16897">MALENITKETESIEAELNRTTFEHSMKLREDIKQQTSTPAYQTVRKSDSGIMSEGPTEIRFKSREYKKTYDTEYPEDLGLTASPRFRDKKRIDVRENEPRITVRRQRPLEAPTEKDEGGYKNPDTSFNKPPALYSQRHLMVALRG</sequence>
<protein>
    <submittedName>
        <fullName evidence="2">Uncharacterized protein</fullName>
    </submittedName>
</protein>
<evidence type="ECO:0000313" key="2">
    <source>
        <dbReference type="EMBL" id="EKC28228.1"/>
    </source>
</evidence>
<organism evidence="2">
    <name type="scientific">Magallana gigas</name>
    <name type="common">Pacific oyster</name>
    <name type="synonym">Crassostrea gigas</name>
    <dbReference type="NCBI Taxonomy" id="29159"/>
    <lineage>
        <taxon>Eukaryota</taxon>
        <taxon>Metazoa</taxon>
        <taxon>Spiralia</taxon>
        <taxon>Lophotrochozoa</taxon>
        <taxon>Mollusca</taxon>
        <taxon>Bivalvia</taxon>
        <taxon>Autobranchia</taxon>
        <taxon>Pteriomorphia</taxon>
        <taxon>Ostreida</taxon>
        <taxon>Ostreoidea</taxon>
        <taxon>Ostreidae</taxon>
        <taxon>Magallana</taxon>
    </lineage>
</organism>
<reference evidence="2" key="1">
    <citation type="journal article" date="2012" name="Nature">
        <title>The oyster genome reveals stress adaptation and complexity of shell formation.</title>
        <authorList>
            <person name="Zhang G."/>
            <person name="Fang X."/>
            <person name="Guo X."/>
            <person name="Li L."/>
            <person name="Luo R."/>
            <person name="Xu F."/>
            <person name="Yang P."/>
            <person name="Zhang L."/>
            <person name="Wang X."/>
            <person name="Qi H."/>
            <person name="Xiong Z."/>
            <person name="Que H."/>
            <person name="Xie Y."/>
            <person name="Holland P.W."/>
            <person name="Paps J."/>
            <person name="Zhu Y."/>
            <person name="Wu F."/>
            <person name="Chen Y."/>
            <person name="Wang J."/>
            <person name="Peng C."/>
            <person name="Meng J."/>
            <person name="Yang L."/>
            <person name="Liu J."/>
            <person name="Wen B."/>
            <person name="Zhang N."/>
            <person name="Huang Z."/>
            <person name="Zhu Q."/>
            <person name="Feng Y."/>
            <person name="Mount A."/>
            <person name="Hedgecock D."/>
            <person name="Xu Z."/>
            <person name="Liu Y."/>
            <person name="Domazet-Loso T."/>
            <person name="Du Y."/>
            <person name="Sun X."/>
            <person name="Zhang S."/>
            <person name="Liu B."/>
            <person name="Cheng P."/>
            <person name="Jiang X."/>
            <person name="Li J."/>
            <person name="Fan D."/>
            <person name="Wang W."/>
            <person name="Fu W."/>
            <person name="Wang T."/>
            <person name="Wang B."/>
            <person name="Zhang J."/>
            <person name="Peng Z."/>
            <person name="Li Y."/>
            <person name="Li N."/>
            <person name="Wang J."/>
            <person name="Chen M."/>
            <person name="He Y."/>
            <person name="Tan F."/>
            <person name="Song X."/>
            <person name="Zheng Q."/>
            <person name="Huang R."/>
            <person name="Yang H."/>
            <person name="Du X."/>
            <person name="Chen L."/>
            <person name="Yang M."/>
            <person name="Gaffney P.M."/>
            <person name="Wang S."/>
            <person name="Luo L."/>
            <person name="She Z."/>
            <person name="Ming Y."/>
            <person name="Huang W."/>
            <person name="Zhang S."/>
            <person name="Huang B."/>
            <person name="Zhang Y."/>
            <person name="Qu T."/>
            <person name="Ni P."/>
            <person name="Miao G."/>
            <person name="Wang J."/>
            <person name="Wang Q."/>
            <person name="Steinberg C.E."/>
            <person name="Wang H."/>
            <person name="Li N."/>
            <person name="Qian L."/>
            <person name="Zhang G."/>
            <person name="Li Y."/>
            <person name="Yang H."/>
            <person name="Liu X."/>
            <person name="Wang J."/>
            <person name="Yin Y."/>
            <person name="Wang J."/>
        </authorList>
    </citation>
    <scope>NUCLEOTIDE SEQUENCE [LARGE SCALE GENOMIC DNA]</scope>
    <source>
        <strain evidence="2">05x7-T-G4-1.051#20</strain>
    </source>
</reference>
<evidence type="ECO:0000256" key="1">
    <source>
        <dbReference type="SAM" id="MobiDB-lite"/>
    </source>
</evidence>
<dbReference type="EMBL" id="JH816852">
    <property type="protein sequence ID" value="EKC28228.1"/>
    <property type="molecule type" value="Genomic_DNA"/>
</dbReference>
<feature type="region of interest" description="Disordered" evidence="1">
    <location>
        <begin position="76"/>
        <end position="133"/>
    </location>
</feature>
<dbReference type="HOGENOM" id="CLU_1788702_0_0_1"/>
<name>K1Q2R2_MAGGI</name>
<proteinExistence type="predicted"/>
<feature type="compositionally biased region" description="Basic and acidic residues" evidence="1">
    <location>
        <begin position="90"/>
        <end position="101"/>
    </location>
</feature>
<dbReference type="AlphaFoldDB" id="K1Q2R2"/>
<feature type="region of interest" description="Disordered" evidence="1">
    <location>
        <begin position="32"/>
        <end position="57"/>
    </location>
</feature>
<accession>K1Q2R2</accession>
<gene>
    <name evidence="2" type="ORF">CGI_10019466</name>
</gene>
<dbReference type="InParanoid" id="K1Q2R2"/>